<organism evidence="5 6">
    <name type="scientific">Nocardioides humi</name>
    <dbReference type="NCBI Taxonomy" id="449461"/>
    <lineage>
        <taxon>Bacteria</taxon>
        <taxon>Bacillati</taxon>
        <taxon>Actinomycetota</taxon>
        <taxon>Actinomycetes</taxon>
        <taxon>Propionibacteriales</taxon>
        <taxon>Nocardioidaceae</taxon>
        <taxon>Nocardioides</taxon>
    </lineage>
</organism>
<sequence>MQGSRKARARVGLVAIVAGLSLVTAACGGDDGGSSGNGSSSGKKLVYFMAPNTTPTRYIQQDGPDFEKAMKALDPDVEVKFVNGGGDSATQLSQANSAIAAGAKALVVVAADPNTSAGLLQAAAAAEVPVIGYENPPLNGPMYAQVIFDPYKVGIQQAEYFKSRVEAGAFGSGPVDLARQYGNKGDVYTTEMLRGQDEILQPLIDDGTLNVVCEDYIKDWAPDNAQKAAEQCLTKTQSDLDAFLGFYDGNASGIIAALKGQKVEIPVYGGQNPELTGLQYMLTGDQEDTVLKAFSVEAEAAAKITLAAINGEDPPADLVQDQVNNGTDDIPTAKLDTTLIHLEDGKDPGEIVQQAVDLGIFTWEQICDGGPAESTPTCQAKAG</sequence>
<keyword evidence="6" id="KW-1185">Reference proteome</keyword>
<evidence type="ECO:0000256" key="1">
    <source>
        <dbReference type="ARBA" id="ARBA00004196"/>
    </source>
</evidence>
<dbReference type="PROSITE" id="PS51257">
    <property type="entry name" value="PROKAR_LIPOPROTEIN"/>
    <property type="match status" value="1"/>
</dbReference>
<dbReference type="InterPro" id="IPR028082">
    <property type="entry name" value="Peripla_BP_I"/>
</dbReference>
<feature type="chain" id="PRO_5046648016" evidence="3">
    <location>
        <begin position="27"/>
        <end position="383"/>
    </location>
</feature>
<dbReference type="PANTHER" id="PTHR30036">
    <property type="entry name" value="D-XYLOSE-BINDING PERIPLASMIC PROTEIN"/>
    <property type="match status" value="1"/>
</dbReference>
<comment type="caution">
    <text evidence="5">The sequence shown here is derived from an EMBL/GenBank/DDBJ whole genome shotgun (WGS) entry which is preliminary data.</text>
</comment>
<keyword evidence="2 3" id="KW-0732">Signal</keyword>
<dbReference type="Gene3D" id="3.40.50.2300">
    <property type="match status" value="2"/>
</dbReference>
<feature type="domain" description="Periplasmic binding protein" evidence="4">
    <location>
        <begin position="47"/>
        <end position="312"/>
    </location>
</feature>
<comment type="subcellular location">
    <subcellularLocation>
        <location evidence="1">Cell envelope</location>
    </subcellularLocation>
</comment>
<dbReference type="RefSeq" id="WP_141006498.1">
    <property type="nucleotide sequence ID" value="NZ_BAAAOR010000028.1"/>
</dbReference>
<dbReference type="Proteomes" id="UP001500842">
    <property type="component" value="Unassembled WGS sequence"/>
</dbReference>
<dbReference type="InterPro" id="IPR050555">
    <property type="entry name" value="Bact_Solute-Bind_Prot2"/>
</dbReference>
<feature type="signal peptide" evidence="3">
    <location>
        <begin position="1"/>
        <end position="26"/>
    </location>
</feature>
<evidence type="ECO:0000256" key="2">
    <source>
        <dbReference type="ARBA" id="ARBA00022729"/>
    </source>
</evidence>
<dbReference type="PANTHER" id="PTHR30036:SF1">
    <property type="entry name" value="D-XYLOSE-BINDING PERIPLASMIC PROTEIN"/>
    <property type="match status" value="1"/>
</dbReference>
<evidence type="ECO:0000313" key="6">
    <source>
        <dbReference type="Proteomes" id="UP001500842"/>
    </source>
</evidence>
<dbReference type="CDD" id="cd19995">
    <property type="entry name" value="PBP1_ABC_xylose_binding-like"/>
    <property type="match status" value="1"/>
</dbReference>
<reference evidence="5 6" key="1">
    <citation type="journal article" date="2019" name="Int. J. Syst. Evol. Microbiol.">
        <title>The Global Catalogue of Microorganisms (GCM) 10K type strain sequencing project: providing services to taxonomists for standard genome sequencing and annotation.</title>
        <authorList>
            <consortium name="The Broad Institute Genomics Platform"/>
            <consortium name="The Broad Institute Genome Sequencing Center for Infectious Disease"/>
            <person name="Wu L."/>
            <person name="Ma J."/>
        </authorList>
    </citation>
    <scope>NUCLEOTIDE SEQUENCE [LARGE SCALE GENOMIC DNA]</scope>
    <source>
        <strain evidence="5 6">JCM 14942</strain>
    </source>
</reference>
<evidence type="ECO:0000256" key="3">
    <source>
        <dbReference type="SAM" id="SignalP"/>
    </source>
</evidence>
<dbReference type="Pfam" id="PF13407">
    <property type="entry name" value="Peripla_BP_4"/>
    <property type="match status" value="1"/>
</dbReference>
<evidence type="ECO:0000259" key="4">
    <source>
        <dbReference type="Pfam" id="PF13407"/>
    </source>
</evidence>
<protein>
    <submittedName>
        <fullName evidence="5">D-xylose ABC transporter substrate-binding protein</fullName>
    </submittedName>
</protein>
<dbReference type="InterPro" id="IPR025997">
    <property type="entry name" value="SBP_2_dom"/>
</dbReference>
<proteinExistence type="predicted"/>
<gene>
    <name evidence="5" type="primary">xylF</name>
    <name evidence="5" type="ORF">GCM10009788_37800</name>
</gene>
<name>A0ABN2B0J7_9ACTN</name>
<dbReference type="EMBL" id="BAAAOR010000028">
    <property type="protein sequence ID" value="GAA1530983.1"/>
    <property type="molecule type" value="Genomic_DNA"/>
</dbReference>
<accession>A0ABN2B0J7</accession>
<evidence type="ECO:0000313" key="5">
    <source>
        <dbReference type="EMBL" id="GAA1530983.1"/>
    </source>
</evidence>
<dbReference type="SUPFAM" id="SSF53822">
    <property type="entry name" value="Periplasmic binding protein-like I"/>
    <property type="match status" value="1"/>
</dbReference>